<sequence>MPVSTLSGILNGRSAGHSSNFTMILDALFPDTTKVAVVGRLQGKQEAEVRKRQSAARQTLTGLWDEATRRISPDDGRSGRSSARPRPPVDPLAPRPEGTPPGARGGSVPPRVDQLTRRALLGIHEAIPLPAGASADLAVDLPLYVAREADTQLRAALTGFRTTGGFVLLLGDPATGKTRTAHEALLAVVPDWKFEVPADGASVEALAAGCSADGGSAGSVLWLDELQNFLAGPAPLAAATVRSLLTEAAPPVIIVGTMWPDVYERLRAVGPGPGSGDRGVDPDGSLLEEIRASSRNAREVLAMAQRFNLAAFRPAEWERAAAAAATDPRIAHALRHKGDFSLPQALAGVPELLHRWTTADQPYGKALLMAAVTARRAGHRLTVPASFLEAVAPSFLNGRQRAAADAAWFDDALAWACEPVFPHTEIALLSPYGQAMGRVDGYRASDVLAGHLDINWGTIPPEVWPVMVAAADPEARRQIGFNAEQAGYPDVARAAWQDEAEQGNPNAMFDLGLLASSEGNPDEARRLLTPVAESGYPLAMYNLAGVLHGQGDFDGARHWYRRAAEAGEVFAMTRLGELLHALGEREEGLAWVRRAVEYGGQPAMTSYAQLLHAEGQVAAARHWLVQAAERQYAPARQLLAAQLYEDGDVASARRWLTMTVEDTATSNVHRASAMHALGEMCRQQGDLGGARDWWERAADLPPYRRGKVNPAGVVSMYALGLLAHQQQDVSTARRWFSRAAEAGSTDAVYALGVMADAEGDPVAAAGFWRRAAKSGHVDAMLRLGRQANLQGDVPACTQWFAKAAEKGSGAAETALGMLFSETDPAAARHWFTRAAERGIPQAIHFLIKALEQTGDAADAKEARRWRAGLPSEA</sequence>
<name>A0A1V0U151_9ACTN</name>
<dbReference type="Pfam" id="PF13432">
    <property type="entry name" value="TPR_16"/>
    <property type="match status" value="1"/>
</dbReference>
<dbReference type="PANTHER" id="PTHR11102:SF160">
    <property type="entry name" value="ERAD-ASSOCIATED E3 UBIQUITIN-PROTEIN LIGASE COMPONENT HRD3"/>
    <property type="match status" value="1"/>
</dbReference>
<evidence type="ECO:0000313" key="2">
    <source>
        <dbReference type="EMBL" id="ARF58871.1"/>
    </source>
</evidence>
<dbReference type="InterPro" id="IPR019734">
    <property type="entry name" value="TPR_rpt"/>
</dbReference>
<dbReference type="AlphaFoldDB" id="A0A1V0U151"/>
<gene>
    <name evidence="2" type="ORF">B1H19_35995</name>
</gene>
<dbReference type="Pfam" id="PF08238">
    <property type="entry name" value="Sel1"/>
    <property type="match status" value="4"/>
</dbReference>
<keyword evidence="3" id="KW-1185">Reference proteome</keyword>
<dbReference type="Gene3D" id="1.25.40.10">
    <property type="entry name" value="Tetratricopeptide repeat domain"/>
    <property type="match status" value="2"/>
</dbReference>
<accession>A0A1V0U151</accession>
<dbReference type="Proteomes" id="UP000192726">
    <property type="component" value="Chromosome"/>
</dbReference>
<evidence type="ECO:0000256" key="1">
    <source>
        <dbReference type="SAM" id="MobiDB-lite"/>
    </source>
</evidence>
<dbReference type="InterPro" id="IPR011717">
    <property type="entry name" value="TPR-4"/>
</dbReference>
<dbReference type="InterPro" id="IPR011990">
    <property type="entry name" value="TPR-like_helical_dom_sf"/>
</dbReference>
<dbReference type="SMART" id="SM00028">
    <property type="entry name" value="TPR"/>
    <property type="match status" value="3"/>
</dbReference>
<dbReference type="SMART" id="SM00671">
    <property type="entry name" value="SEL1"/>
    <property type="match status" value="7"/>
</dbReference>
<dbReference type="PANTHER" id="PTHR11102">
    <property type="entry name" value="SEL-1-LIKE PROTEIN"/>
    <property type="match status" value="1"/>
</dbReference>
<dbReference type="EMBL" id="CP020569">
    <property type="protein sequence ID" value="ARF58871.1"/>
    <property type="molecule type" value="Genomic_DNA"/>
</dbReference>
<dbReference type="InterPro" id="IPR050767">
    <property type="entry name" value="Sel1_AlgK"/>
</dbReference>
<feature type="compositionally biased region" description="Pro residues" evidence="1">
    <location>
        <begin position="85"/>
        <end position="99"/>
    </location>
</feature>
<dbReference type="STRING" id="553510.B1H19_35995"/>
<evidence type="ECO:0000313" key="3">
    <source>
        <dbReference type="Proteomes" id="UP000192726"/>
    </source>
</evidence>
<feature type="region of interest" description="Disordered" evidence="1">
    <location>
        <begin position="49"/>
        <end position="110"/>
    </location>
</feature>
<dbReference type="GO" id="GO:0042802">
    <property type="term" value="F:identical protein binding"/>
    <property type="evidence" value="ECO:0007669"/>
    <property type="project" value="InterPro"/>
</dbReference>
<dbReference type="KEGG" id="sgv:B1H19_35995"/>
<protein>
    <submittedName>
        <fullName evidence="2">Uncharacterized protein</fullName>
    </submittedName>
</protein>
<dbReference type="SUPFAM" id="SSF81901">
    <property type="entry name" value="HCP-like"/>
    <property type="match status" value="2"/>
</dbReference>
<organism evidence="2 3">
    <name type="scientific">Streptomyces gilvosporeus</name>
    <dbReference type="NCBI Taxonomy" id="553510"/>
    <lineage>
        <taxon>Bacteria</taxon>
        <taxon>Bacillati</taxon>
        <taxon>Actinomycetota</taxon>
        <taxon>Actinomycetes</taxon>
        <taxon>Kitasatosporales</taxon>
        <taxon>Streptomycetaceae</taxon>
        <taxon>Streptomyces</taxon>
    </lineage>
</organism>
<dbReference type="InterPro" id="IPR006597">
    <property type="entry name" value="Sel1-like"/>
</dbReference>
<dbReference type="Pfam" id="PF07721">
    <property type="entry name" value="TPR_4"/>
    <property type="match status" value="2"/>
</dbReference>
<feature type="compositionally biased region" description="Basic and acidic residues" evidence="1">
    <location>
        <begin position="66"/>
        <end position="78"/>
    </location>
</feature>
<proteinExistence type="predicted"/>
<reference evidence="2 3" key="1">
    <citation type="submission" date="2017-04" db="EMBL/GenBank/DDBJ databases">
        <title>Complete Genome Sequence of Streptomyces gilvosporeus F607, a Capable Producer of Natamycin.</title>
        <authorList>
            <person name="Zong G."/>
            <person name="Zhong C."/>
            <person name="Fu J."/>
            <person name="Qin R."/>
            <person name="Cao G."/>
        </authorList>
    </citation>
    <scope>NUCLEOTIDE SEQUENCE [LARGE SCALE GENOMIC DNA]</scope>
    <source>
        <strain evidence="2 3">F607</strain>
    </source>
</reference>